<keyword evidence="1" id="KW-0732">Signal</keyword>
<dbReference type="AlphaFoldDB" id="A0A7L9RS79"/>
<dbReference type="Proteomes" id="UP000594001">
    <property type="component" value="Chromosome"/>
</dbReference>
<sequence length="136" mass="15244">MLKHSSILMLLIAFSPMKGANLLQSKSEEPNIQRYHSIATDLNKTLEIRLSHADSLLKLQQFDLAANAYATILNNTQGDEDLDWKLLAIEGLGKCGSDFKGRAVFFLVDIVANATATKKQQQKAHTIFEKWKITIK</sequence>
<proteinExistence type="predicted"/>
<evidence type="ECO:0000313" key="2">
    <source>
        <dbReference type="EMBL" id="QOL19424.1"/>
    </source>
</evidence>
<keyword evidence="3" id="KW-1185">Reference proteome</keyword>
<feature type="signal peptide" evidence="1">
    <location>
        <begin position="1"/>
        <end position="20"/>
    </location>
</feature>
<reference evidence="2 3" key="1">
    <citation type="submission" date="2020-06" db="EMBL/GenBank/DDBJ databases">
        <title>The endosymbiont of the kinetoplastid Bodo saltans is a Paracaedibacter-like alpha-proteobacterium possessing a putative toxin-antitoxin system.</title>
        <authorList>
            <person name="Midha S."/>
            <person name="Rigden D.J."/>
            <person name="Siozios S."/>
            <person name="Hurst G.D.D."/>
            <person name="Jackson A.P."/>
        </authorList>
    </citation>
    <scope>NUCLEOTIDE SEQUENCE [LARGE SCALE GENOMIC DNA]</scope>
    <source>
        <strain evidence="2">Lake Konstanz</strain>
    </source>
</reference>
<organism evidence="2 3">
    <name type="scientific">Candidatus Bodocaedibacter vickermanii</name>
    <dbReference type="NCBI Taxonomy" id="2741701"/>
    <lineage>
        <taxon>Bacteria</taxon>
        <taxon>Pseudomonadati</taxon>
        <taxon>Pseudomonadota</taxon>
        <taxon>Alphaproteobacteria</taxon>
        <taxon>Holosporales</taxon>
        <taxon>Candidatus Paracaedibacteraceae</taxon>
        <taxon>Candidatus Bodocaedibacter</taxon>
    </lineage>
</organism>
<dbReference type="KEGG" id="pbal:CPBP_00176"/>
<gene>
    <name evidence="2" type="ORF">CPBP_00176</name>
</gene>
<evidence type="ECO:0000256" key="1">
    <source>
        <dbReference type="SAM" id="SignalP"/>
    </source>
</evidence>
<evidence type="ECO:0000313" key="3">
    <source>
        <dbReference type="Proteomes" id="UP000594001"/>
    </source>
</evidence>
<dbReference type="RefSeq" id="WP_350332177.1">
    <property type="nucleotide sequence ID" value="NZ_CP054719.1"/>
</dbReference>
<feature type="chain" id="PRO_5032625490" description="Tetratricopeptide repeat-containing protein" evidence="1">
    <location>
        <begin position="21"/>
        <end position="136"/>
    </location>
</feature>
<protein>
    <recommendedName>
        <fullName evidence="4">Tetratricopeptide repeat-containing protein</fullName>
    </recommendedName>
</protein>
<accession>A0A7L9RS79</accession>
<name>A0A7L9RS79_9PROT</name>
<evidence type="ECO:0008006" key="4">
    <source>
        <dbReference type="Google" id="ProtNLM"/>
    </source>
</evidence>
<dbReference type="EMBL" id="CP054719">
    <property type="protein sequence ID" value="QOL19424.1"/>
    <property type="molecule type" value="Genomic_DNA"/>
</dbReference>